<comment type="similarity">
    <text evidence="1 12">Belongs to the class-II aminoacyl-tRNA synthetase family.</text>
</comment>
<evidence type="ECO:0000256" key="10">
    <source>
        <dbReference type="ARBA" id="ARBA00023146"/>
    </source>
</evidence>
<feature type="domain" description="Aminoacyl-transfer RNA synthetases class-II family profile" evidence="13">
    <location>
        <begin position="225"/>
        <end position="491"/>
    </location>
</feature>
<evidence type="ECO:0000256" key="4">
    <source>
        <dbReference type="ARBA" id="ARBA00022723"/>
    </source>
</evidence>
<evidence type="ECO:0000313" key="15">
    <source>
        <dbReference type="Proteomes" id="UP000178347"/>
    </source>
</evidence>
<dbReference type="NCBIfam" id="TIGR00418">
    <property type="entry name" value="thrS"/>
    <property type="match status" value="1"/>
</dbReference>
<sequence>MDKQEKLLALRHSCEHVLTMAMLRLWPGKIKAAMGPATEDGFYFDFDSEIKISEADFIKIEKEMAKIIKENLPIIKDEMSAKEARKFFSSGTYKGNEYKHEWIDEIEQRGESVSVYWLGKKGGDMPKTFVDICAGPHLKSTGEIGAFKLLKIAGAYWHGDEKNKMLTRIYGTAFETKDELDKYLYMLEEAEKRDHRKLGKELELFVFSDLVGPGMPLFTFHGAIIRQEIINYIDELQKGIGYQTVHTPNMNKAELFKISGHYDKYKDDMLMVRSHYSDEEYFLKPMNCPQHTQIYASKMRSYRDLPIRIADFANLYRDERPGELNGLSRLRCFCQDDAHCFCREDQIEQEFSPVLGIIEKALRTFDMKYWVRLSLRDPKQPEKYLGGDEVWNKAEALLEGILKNKRIEYKRAEGEAAFYGPKMDIIVQDALGREWQISTIQVDFNMPVRFGLKYVNKDGTEKTPVMIHRAIIGSPERFMSILIEHYAGAFPVWLSPVQVLFAPVATKHQEGARALAEEFRGIGVRVEVDDADETVGNKVRKAAGRKIPYIIIVGDKELSGDPSASSEQEWMIRVRGEKDQVKMSKEDFVGKVLGEIRERK</sequence>
<evidence type="ECO:0000256" key="8">
    <source>
        <dbReference type="ARBA" id="ARBA00022884"/>
    </source>
</evidence>
<dbReference type="PANTHER" id="PTHR11451">
    <property type="entry name" value="THREONINE-TRNA LIGASE"/>
    <property type="match status" value="1"/>
</dbReference>
<dbReference type="SUPFAM" id="SSF55186">
    <property type="entry name" value="ThrRS/AlaRS common domain"/>
    <property type="match status" value="1"/>
</dbReference>
<dbReference type="CDD" id="cd00860">
    <property type="entry name" value="ThrRS_anticodon"/>
    <property type="match status" value="1"/>
</dbReference>
<dbReference type="InterPro" id="IPR036621">
    <property type="entry name" value="Anticodon-bd_dom_sf"/>
</dbReference>
<dbReference type="Proteomes" id="UP000178347">
    <property type="component" value="Unassembled WGS sequence"/>
</dbReference>
<dbReference type="Gene3D" id="3.30.54.20">
    <property type="match status" value="1"/>
</dbReference>
<dbReference type="GO" id="GO:0000049">
    <property type="term" value="F:tRNA binding"/>
    <property type="evidence" value="ECO:0007669"/>
    <property type="project" value="UniProtKB-KW"/>
</dbReference>
<comment type="cofactor">
    <cofactor evidence="12">
        <name>Zn(2+)</name>
        <dbReference type="ChEBI" id="CHEBI:29105"/>
    </cofactor>
    <text evidence="12">Binds 1 zinc ion per subunit.</text>
</comment>
<dbReference type="InterPro" id="IPR006195">
    <property type="entry name" value="aa-tRNA-synth_II"/>
</dbReference>
<dbReference type="Gene3D" id="3.40.50.800">
    <property type="entry name" value="Anticodon-binding domain"/>
    <property type="match status" value="1"/>
</dbReference>
<evidence type="ECO:0000256" key="3">
    <source>
        <dbReference type="ARBA" id="ARBA00022598"/>
    </source>
</evidence>
<dbReference type="EC" id="6.1.1.3" evidence="12"/>
<dbReference type="GO" id="GO:0005737">
    <property type="term" value="C:cytoplasm"/>
    <property type="evidence" value="ECO:0007669"/>
    <property type="project" value="UniProtKB-SubCell"/>
</dbReference>
<dbReference type="PRINTS" id="PR01047">
    <property type="entry name" value="TRNASYNTHTHR"/>
</dbReference>
<proteinExistence type="inferred from homology"/>
<comment type="subunit">
    <text evidence="12">Homodimer.</text>
</comment>
<dbReference type="SUPFAM" id="SSF52954">
    <property type="entry name" value="Class II aaRS ABD-related"/>
    <property type="match status" value="1"/>
</dbReference>
<keyword evidence="6 12" id="KW-0862">Zinc</keyword>
<keyword evidence="8 12" id="KW-0694">RNA-binding</keyword>
<dbReference type="SMART" id="SM00863">
    <property type="entry name" value="tRNA_SAD"/>
    <property type="match status" value="1"/>
</dbReference>
<dbReference type="InterPro" id="IPR045864">
    <property type="entry name" value="aa-tRNA-synth_II/BPL/LPL"/>
</dbReference>
<dbReference type="CDD" id="cd00771">
    <property type="entry name" value="ThrRS_core"/>
    <property type="match status" value="1"/>
</dbReference>
<keyword evidence="9 12" id="KW-0648">Protein biosynthesis</keyword>
<dbReference type="InterPro" id="IPR004154">
    <property type="entry name" value="Anticodon-bd"/>
</dbReference>
<evidence type="ECO:0000256" key="6">
    <source>
        <dbReference type="ARBA" id="ARBA00022833"/>
    </source>
</evidence>
<feature type="binding site" evidence="12">
    <location>
        <position position="339"/>
    </location>
    <ligand>
        <name>Zn(2+)</name>
        <dbReference type="ChEBI" id="CHEBI:29105"/>
        <note>catalytic</note>
    </ligand>
</feature>
<protein>
    <recommendedName>
        <fullName evidence="12">Threonine--tRNA ligase</fullName>
        <ecNumber evidence="12">6.1.1.3</ecNumber>
    </recommendedName>
    <alternativeName>
        <fullName evidence="12">Threonyl-tRNA synthetase</fullName>
        <shortName evidence="12">ThrRS</shortName>
    </alternativeName>
</protein>
<evidence type="ECO:0000256" key="7">
    <source>
        <dbReference type="ARBA" id="ARBA00022840"/>
    </source>
</evidence>
<dbReference type="InterPro" id="IPR018163">
    <property type="entry name" value="Thr/Ala-tRNA-synth_IIc_edit"/>
</dbReference>
<keyword evidence="12" id="KW-0963">Cytoplasm</keyword>
<dbReference type="Pfam" id="PF00587">
    <property type="entry name" value="tRNA-synt_2b"/>
    <property type="match status" value="1"/>
</dbReference>
<evidence type="ECO:0000259" key="13">
    <source>
        <dbReference type="PROSITE" id="PS50862"/>
    </source>
</evidence>
<keyword evidence="4 12" id="KW-0479">Metal-binding</keyword>
<gene>
    <name evidence="12" type="primary">thrS</name>
    <name evidence="14" type="ORF">A3G00_01195</name>
</gene>
<accession>A0A1F6MV82</accession>
<feature type="binding site" evidence="12">
    <location>
        <position position="468"/>
    </location>
    <ligand>
        <name>Zn(2+)</name>
        <dbReference type="ChEBI" id="CHEBI:29105"/>
        <note>catalytic</note>
    </ligand>
</feature>
<feature type="binding site" evidence="12">
    <location>
        <position position="288"/>
    </location>
    <ligand>
        <name>Zn(2+)</name>
        <dbReference type="ChEBI" id="CHEBI:29105"/>
        <note>catalytic</note>
    </ligand>
</feature>
<evidence type="ECO:0000256" key="2">
    <source>
        <dbReference type="ARBA" id="ARBA00022555"/>
    </source>
</evidence>
<comment type="subcellular location">
    <subcellularLocation>
        <location evidence="12">Cytoplasm</location>
    </subcellularLocation>
</comment>
<evidence type="ECO:0000256" key="11">
    <source>
        <dbReference type="ARBA" id="ARBA00049515"/>
    </source>
</evidence>
<dbReference type="EMBL" id="MFQN01000009">
    <property type="protein sequence ID" value="OGH75511.1"/>
    <property type="molecule type" value="Genomic_DNA"/>
</dbReference>
<keyword evidence="2 12" id="KW-0820">tRNA-binding</keyword>
<reference evidence="14 15" key="1">
    <citation type="journal article" date="2016" name="Nat. Commun.">
        <title>Thousands of microbial genomes shed light on interconnected biogeochemical processes in an aquifer system.</title>
        <authorList>
            <person name="Anantharaman K."/>
            <person name="Brown C.T."/>
            <person name="Hug L.A."/>
            <person name="Sharon I."/>
            <person name="Castelle C.J."/>
            <person name="Probst A.J."/>
            <person name="Thomas B.C."/>
            <person name="Singh A."/>
            <person name="Wilkins M.J."/>
            <person name="Karaoz U."/>
            <person name="Brodie E.L."/>
            <person name="Williams K.H."/>
            <person name="Hubbard S.S."/>
            <person name="Banfield J.F."/>
        </authorList>
    </citation>
    <scope>NUCLEOTIDE SEQUENCE [LARGE SCALE GENOMIC DNA]</scope>
</reference>
<dbReference type="Gene3D" id="3.30.980.10">
    <property type="entry name" value="Threonyl-trna Synthetase, Chain A, domain 2"/>
    <property type="match status" value="1"/>
</dbReference>
<dbReference type="InterPro" id="IPR033728">
    <property type="entry name" value="ThrRS_core"/>
</dbReference>
<dbReference type="PANTHER" id="PTHR11451:SF44">
    <property type="entry name" value="THREONINE--TRNA LIGASE, CHLOROPLASTIC_MITOCHONDRIAL 2"/>
    <property type="match status" value="1"/>
</dbReference>
<keyword evidence="5 12" id="KW-0547">Nucleotide-binding</keyword>
<dbReference type="STRING" id="1798692.A3G00_01195"/>
<dbReference type="GO" id="GO:0046872">
    <property type="term" value="F:metal ion binding"/>
    <property type="evidence" value="ECO:0007669"/>
    <property type="project" value="UniProtKB-KW"/>
</dbReference>
<comment type="caution">
    <text evidence="12">Lacks conserved residue(s) required for the propagation of feature annotation.</text>
</comment>
<dbReference type="GO" id="GO:0005524">
    <property type="term" value="F:ATP binding"/>
    <property type="evidence" value="ECO:0007669"/>
    <property type="project" value="UniProtKB-UniRule"/>
</dbReference>
<keyword evidence="3 12" id="KW-0436">Ligase</keyword>
<name>A0A1F6MV82_9BACT</name>
<evidence type="ECO:0000256" key="5">
    <source>
        <dbReference type="ARBA" id="ARBA00022741"/>
    </source>
</evidence>
<dbReference type="GO" id="GO:0006435">
    <property type="term" value="P:threonyl-tRNA aminoacylation"/>
    <property type="evidence" value="ECO:0007669"/>
    <property type="project" value="UniProtKB-UniRule"/>
</dbReference>
<keyword evidence="10 12" id="KW-0030">Aminoacyl-tRNA synthetase</keyword>
<evidence type="ECO:0000256" key="12">
    <source>
        <dbReference type="HAMAP-Rule" id="MF_00184"/>
    </source>
</evidence>
<dbReference type="FunFam" id="3.30.930.10:FF:000002">
    <property type="entry name" value="Threonine--tRNA ligase"/>
    <property type="match status" value="1"/>
</dbReference>
<dbReference type="Gene3D" id="3.30.930.10">
    <property type="entry name" value="Bira Bifunctional Protein, Domain 2"/>
    <property type="match status" value="1"/>
</dbReference>
<dbReference type="GO" id="GO:0004829">
    <property type="term" value="F:threonine-tRNA ligase activity"/>
    <property type="evidence" value="ECO:0007669"/>
    <property type="project" value="UniProtKB-UniRule"/>
</dbReference>
<dbReference type="InterPro" id="IPR002314">
    <property type="entry name" value="aa-tRNA-synt_IIb"/>
</dbReference>
<comment type="catalytic activity">
    <reaction evidence="11 12">
        <text>tRNA(Thr) + L-threonine + ATP = L-threonyl-tRNA(Thr) + AMP + diphosphate + H(+)</text>
        <dbReference type="Rhea" id="RHEA:24624"/>
        <dbReference type="Rhea" id="RHEA-COMP:9670"/>
        <dbReference type="Rhea" id="RHEA-COMP:9704"/>
        <dbReference type="ChEBI" id="CHEBI:15378"/>
        <dbReference type="ChEBI" id="CHEBI:30616"/>
        <dbReference type="ChEBI" id="CHEBI:33019"/>
        <dbReference type="ChEBI" id="CHEBI:57926"/>
        <dbReference type="ChEBI" id="CHEBI:78442"/>
        <dbReference type="ChEBI" id="CHEBI:78534"/>
        <dbReference type="ChEBI" id="CHEBI:456215"/>
        <dbReference type="EC" id="6.1.1.3"/>
    </reaction>
</comment>
<comment type="caution">
    <text evidence="14">The sequence shown here is derived from an EMBL/GenBank/DDBJ whole genome shotgun (WGS) entry which is preliminary data.</text>
</comment>
<dbReference type="InterPro" id="IPR012947">
    <property type="entry name" value="tRNA_SAD"/>
</dbReference>
<evidence type="ECO:0000313" key="14">
    <source>
        <dbReference type="EMBL" id="OGH75511.1"/>
    </source>
</evidence>
<evidence type="ECO:0000256" key="1">
    <source>
        <dbReference type="ARBA" id="ARBA00008226"/>
    </source>
</evidence>
<keyword evidence="7 12" id="KW-0067">ATP-binding</keyword>
<dbReference type="Pfam" id="PF03129">
    <property type="entry name" value="HGTP_anticodon"/>
    <property type="match status" value="1"/>
</dbReference>
<dbReference type="InterPro" id="IPR002320">
    <property type="entry name" value="Thr-tRNA-ligase_IIa"/>
</dbReference>
<organism evidence="14 15">
    <name type="scientific">Candidatus Magasanikbacteria bacterium RIFCSPLOWO2_12_FULL_43_12</name>
    <dbReference type="NCBI Taxonomy" id="1798692"/>
    <lineage>
        <taxon>Bacteria</taxon>
        <taxon>Candidatus Magasanikiibacteriota</taxon>
    </lineage>
</organism>
<evidence type="ECO:0000256" key="9">
    <source>
        <dbReference type="ARBA" id="ARBA00022917"/>
    </source>
</evidence>
<dbReference type="AlphaFoldDB" id="A0A1F6MV82"/>
<dbReference type="SUPFAM" id="SSF55681">
    <property type="entry name" value="Class II aaRS and biotin synthetases"/>
    <property type="match status" value="1"/>
</dbReference>
<dbReference type="Pfam" id="PF07973">
    <property type="entry name" value="tRNA_SAD"/>
    <property type="match status" value="1"/>
</dbReference>
<dbReference type="InterPro" id="IPR047246">
    <property type="entry name" value="ThrRS_anticodon"/>
</dbReference>
<dbReference type="HAMAP" id="MF_00184">
    <property type="entry name" value="Thr_tRNA_synth"/>
    <property type="match status" value="1"/>
</dbReference>
<dbReference type="PROSITE" id="PS50862">
    <property type="entry name" value="AA_TRNA_LIGASE_II"/>
    <property type="match status" value="1"/>
</dbReference>